<keyword evidence="1" id="KW-0812">Transmembrane</keyword>
<evidence type="ECO:0000313" key="2">
    <source>
        <dbReference type="EMBL" id="KAK6747732.1"/>
    </source>
</evidence>
<feature type="transmembrane region" description="Helical" evidence="1">
    <location>
        <begin position="54"/>
        <end position="71"/>
    </location>
</feature>
<dbReference type="EMBL" id="JAVFWL010000004">
    <property type="protein sequence ID" value="KAK6747732.1"/>
    <property type="molecule type" value="Genomic_DNA"/>
</dbReference>
<reference evidence="2 3" key="1">
    <citation type="submission" date="2023-08" db="EMBL/GenBank/DDBJ databases">
        <title>A Necator americanus chromosomal reference genome.</title>
        <authorList>
            <person name="Ilik V."/>
            <person name="Petrzelkova K.J."/>
            <person name="Pardy F."/>
            <person name="Fuh T."/>
            <person name="Niatou-Singa F.S."/>
            <person name="Gouil Q."/>
            <person name="Baker L."/>
            <person name="Ritchie M.E."/>
            <person name="Jex A.R."/>
            <person name="Gazzola D."/>
            <person name="Li H."/>
            <person name="Toshio Fujiwara R."/>
            <person name="Zhan B."/>
            <person name="Aroian R.V."/>
            <person name="Pafco B."/>
            <person name="Schwarz E.M."/>
        </authorList>
    </citation>
    <scope>NUCLEOTIDE SEQUENCE [LARGE SCALE GENOMIC DNA]</scope>
    <source>
        <strain evidence="2 3">Aroian</strain>
        <tissue evidence="2">Whole animal</tissue>
    </source>
</reference>
<keyword evidence="1" id="KW-0472">Membrane</keyword>
<accession>A0ABR1DBP1</accession>
<comment type="caution">
    <text evidence="2">The sequence shown here is derived from an EMBL/GenBank/DDBJ whole genome shotgun (WGS) entry which is preliminary data.</text>
</comment>
<proteinExistence type="predicted"/>
<keyword evidence="3" id="KW-1185">Reference proteome</keyword>
<organism evidence="2 3">
    <name type="scientific">Necator americanus</name>
    <name type="common">Human hookworm</name>
    <dbReference type="NCBI Taxonomy" id="51031"/>
    <lineage>
        <taxon>Eukaryota</taxon>
        <taxon>Metazoa</taxon>
        <taxon>Ecdysozoa</taxon>
        <taxon>Nematoda</taxon>
        <taxon>Chromadorea</taxon>
        <taxon>Rhabditida</taxon>
        <taxon>Rhabditina</taxon>
        <taxon>Rhabditomorpha</taxon>
        <taxon>Strongyloidea</taxon>
        <taxon>Ancylostomatidae</taxon>
        <taxon>Bunostominae</taxon>
        <taxon>Necator</taxon>
    </lineage>
</organism>
<keyword evidence="1" id="KW-1133">Transmembrane helix</keyword>
<gene>
    <name evidence="2" type="primary">Necator_chrIV.g14038</name>
    <name evidence="2" type="ORF">RB195_000744</name>
</gene>
<evidence type="ECO:0000256" key="1">
    <source>
        <dbReference type="SAM" id="Phobius"/>
    </source>
</evidence>
<dbReference type="Proteomes" id="UP001303046">
    <property type="component" value="Unassembled WGS sequence"/>
</dbReference>
<protein>
    <submittedName>
        <fullName evidence="2">Uncharacterized protein</fullName>
    </submittedName>
</protein>
<name>A0ABR1DBP1_NECAM</name>
<evidence type="ECO:0000313" key="3">
    <source>
        <dbReference type="Proteomes" id="UP001303046"/>
    </source>
</evidence>
<sequence>MVLIYRGDEKNDCIAARSISQRRLSHVRCYFRLQYSPFLKAFIGMRWTRSHDRAMVVFIFCSCCMSLNVLFSKIRRILEIKELERTSEREAEIVSLIYYNSSVAGGAPSLYLLIQSEDGVFPDGALCESRNGGASSLYLLIQSEDGVFPDGALCESRNGSSHNKNNLRTVALGSSNVLIGICETAAEPFEISVRLDDFNVAVSSGNSF</sequence>